<keyword evidence="2" id="KW-1185">Reference proteome</keyword>
<dbReference type="OrthoDB" id="1103324at2759"/>
<dbReference type="RefSeq" id="XP_025487819.1">
    <property type="nucleotide sequence ID" value="XM_025639541.1"/>
</dbReference>
<accession>A0A319C1G5</accession>
<reference evidence="1 2" key="1">
    <citation type="submission" date="2016-12" db="EMBL/GenBank/DDBJ databases">
        <title>The genomes of Aspergillus section Nigri reveals drivers in fungal speciation.</title>
        <authorList>
            <consortium name="DOE Joint Genome Institute"/>
            <person name="Vesth T.C."/>
            <person name="Nybo J."/>
            <person name="Theobald S."/>
            <person name="Brandl J."/>
            <person name="Frisvad J.C."/>
            <person name="Nielsen K.F."/>
            <person name="Lyhne E.K."/>
            <person name="Kogle M.E."/>
            <person name="Kuo A."/>
            <person name="Riley R."/>
            <person name="Clum A."/>
            <person name="Nolan M."/>
            <person name="Lipzen A."/>
            <person name="Salamov A."/>
            <person name="Henrissat B."/>
            <person name="Wiebenga A."/>
            <person name="De Vries R.P."/>
            <person name="Grigoriev I.V."/>
            <person name="Mortensen U.H."/>
            <person name="Andersen M.R."/>
            <person name="Baker S.E."/>
        </authorList>
    </citation>
    <scope>NUCLEOTIDE SEQUENCE [LARGE SCALE GENOMIC DNA]</scope>
    <source>
        <strain evidence="1 2">CBS 121591</strain>
    </source>
</reference>
<sequence length="91" mass="10163">MTRGESDARNNENNGPTKLGIVWDTLLLEMRYKGNKKETMHLATSIIAAESDNGRMTLNKFLMPMISHPKVITMARAQRDMENLCVVAAGL</sequence>
<organism evidence="1 2">
    <name type="scientific">Aspergillus uvarum CBS 121591</name>
    <dbReference type="NCBI Taxonomy" id="1448315"/>
    <lineage>
        <taxon>Eukaryota</taxon>
        <taxon>Fungi</taxon>
        <taxon>Dikarya</taxon>
        <taxon>Ascomycota</taxon>
        <taxon>Pezizomycotina</taxon>
        <taxon>Eurotiomycetes</taxon>
        <taxon>Eurotiomycetidae</taxon>
        <taxon>Eurotiales</taxon>
        <taxon>Aspergillaceae</taxon>
        <taxon>Aspergillus</taxon>
        <taxon>Aspergillus subgen. Circumdati</taxon>
    </lineage>
</organism>
<dbReference type="EMBL" id="KZ821739">
    <property type="protein sequence ID" value="PYH77619.1"/>
    <property type="molecule type" value="Genomic_DNA"/>
</dbReference>
<name>A0A319C1G5_9EURO</name>
<protein>
    <submittedName>
        <fullName evidence="1">Uncharacterized protein</fullName>
    </submittedName>
</protein>
<dbReference type="Proteomes" id="UP000248340">
    <property type="component" value="Unassembled WGS sequence"/>
</dbReference>
<dbReference type="STRING" id="1448315.A0A319C1G5"/>
<dbReference type="VEuPathDB" id="FungiDB:BO82DRAFT_406048"/>
<dbReference type="AlphaFoldDB" id="A0A319C1G5"/>
<gene>
    <name evidence="1" type="ORF">BO82DRAFT_406048</name>
</gene>
<evidence type="ECO:0000313" key="2">
    <source>
        <dbReference type="Proteomes" id="UP000248340"/>
    </source>
</evidence>
<dbReference type="GeneID" id="37142283"/>
<proteinExistence type="predicted"/>
<evidence type="ECO:0000313" key="1">
    <source>
        <dbReference type="EMBL" id="PYH77619.1"/>
    </source>
</evidence>